<evidence type="ECO:0000313" key="5">
    <source>
        <dbReference type="EMBL" id="MBD2184279.1"/>
    </source>
</evidence>
<dbReference type="PANTHER" id="PTHR12697:SF5">
    <property type="entry name" value="DEOXYHYPUSINE HYDROXYLASE"/>
    <property type="match status" value="1"/>
</dbReference>
<dbReference type="EMBL" id="JACJPW010000077">
    <property type="protein sequence ID" value="MBD2184279.1"/>
    <property type="molecule type" value="Genomic_DNA"/>
</dbReference>
<name>A0A926VI89_9CYAN</name>
<keyword evidence="4" id="KW-0812">Transmembrane</keyword>
<feature type="compositionally biased region" description="Polar residues" evidence="3">
    <location>
        <begin position="149"/>
        <end position="172"/>
    </location>
</feature>
<evidence type="ECO:0000256" key="4">
    <source>
        <dbReference type="SAM" id="Phobius"/>
    </source>
</evidence>
<sequence length="426" mass="47077">MTCLGFSPSAVGAPIYGYPAPQSDLLILETGIGKLFATTPGATLFAQRNSPSPTAKPSPKETVPDFSDLNFSKEKPTPKPTTAAKTTKSFNLNSPLLWIGTGAVLLIIGGVGLFYVVRHPSDRTESVAEELPPDPESDRTDTPDIKANPFQSQTDKNAQNNGFSTISENTYPEQPAPHLQAETNRYSDDISSVWENKPAEELSHHSQIETNSYIGDTSSVLENKHTEELTAQPQLETNIYSSSISPVGENKPLEQSTTSPQTEALEIREPTRLPKINIIDELIKDLQNPDPTKRRKAIWELAQRGDSRAVQPLLEIMMDADSMQRSLILEALSQIGTRTLKPMNRALAMSLQDDNPEVRKNAIRDVTRIFDMMAQVSQLLRHAVDDPDEEVQQTARWALTQLSRIRGLSGVDNFSNRPNSKNPPEN</sequence>
<dbReference type="SUPFAM" id="SSF48371">
    <property type="entry name" value="ARM repeat"/>
    <property type="match status" value="1"/>
</dbReference>
<keyword evidence="4" id="KW-1133">Transmembrane helix</keyword>
<gene>
    <name evidence="5" type="ORF">H6G03_24960</name>
</gene>
<dbReference type="GO" id="GO:0016491">
    <property type="term" value="F:oxidoreductase activity"/>
    <property type="evidence" value="ECO:0007669"/>
    <property type="project" value="TreeGrafter"/>
</dbReference>
<feature type="compositionally biased region" description="Polar residues" evidence="3">
    <location>
        <begin position="46"/>
        <end position="55"/>
    </location>
</feature>
<dbReference type="Proteomes" id="UP000641646">
    <property type="component" value="Unassembled WGS sequence"/>
</dbReference>
<keyword evidence="1" id="KW-0042">Antenna complex</keyword>
<evidence type="ECO:0000256" key="3">
    <source>
        <dbReference type="SAM" id="MobiDB-lite"/>
    </source>
</evidence>
<evidence type="ECO:0000256" key="1">
    <source>
        <dbReference type="ARBA" id="ARBA00022549"/>
    </source>
</evidence>
<feature type="region of interest" description="Disordered" evidence="3">
    <location>
        <begin position="242"/>
        <end position="265"/>
    </location>
</feature>
<dbReference type="PANTHER" id="PTHR12697">
    <property type="entry name" value="PBS LYASE HEAT-LIKE PROTEIN"/>
    <property type="match status" value="1"/>
</dbReference>
<proteinExistence type="predicted"/>
<keyword evidence="6" id="KW-1185">Reference proteome</keyword>
<feature type="region of interest" description="Disordered" evidence="3">
    <location>
        <begin position="45"/>
        <end position="86"/>
    </location>
</feature>
<accession>A0A926VI89</accession>
<feature type="region of interest" description="Disordered" evidence="3">
    <location>
        <begin position="124"/>
        <end position="176"/>
    </location>
</feature>
<dbReference type="AlphaFoldDB" id="A0A926VI89"/>
<dbReference type="InterPro" id="IPR016024">
    <property type="entry name" value="ARM-type_fold"/>
</dbReference>
<dbReference type="Pfam" id="PF13646">
    <property type="entry name" value="HEAT_2"/>
    <property type="match status" value="1"/>
</dbReference>
<dbReference type="Gene3D" id="1.25.10.10">
    <property type="entry name" value="Leucine-rich Repeat Variant"/>
    <property type="match status" value="1"/>
</dbReference>
<evidence type="ECO:0000256" key="2">
    <source>
        <dbReference type="ARBA" id="ARBA00022738"/>
    </source>
</evidence>
<dbReference type="InterPro" id="IPR011989">
    <property type="entry name" value="ARM-like"/>
</dbReference>
<feature type="compositionally biased region" description="Polar residues" evidence="3">
    <location>
        <begin position="253"/>
        <end position="262"/>
    </location>
</feature>
<dbReference type="GO" id="GO:0030089">
    <property type="term" value="C:phycobilisome"/>
    <property type="evidence" value="ECO:0007669"/>
    <property type="project" value="UniProtKB-KW"/>
</dbReference>
<reference evidence="5" key="2">
    <citation type="submission" date="2020-08" db="EMBL/GenBank/DDBJ databases">
        <authorList>
            <person name="Chen M."/>
            <person name="Teng W."/>
            <person name="Zhao L."/>
            <person name="Hu C."/>
            <person name="Zhou Y."/>
            <person name="Han B."/>
            <person name="Song L."/>
            <person name="Shu W."/>
        </authorList>
    </citation>
    <scope>NUCLEOTIDE SEQUENCE</scope>
    <source>
        <strain evidence="5">FACHB-1375</strain>
    </source>
</reference>
<feature type="transmembrane region" description="Helical" evidence="4">
    <location>
        <begin position="96"/>
        <end position="117"/>
    </location>
</feature>
<evidence type="ECO:0000313" key="6">
    <source>
        <dbReference type="Proteomes" id="UP000641646"/>
    </source>
</evidence>
<protein>
    <submittedName>
        <fullName evidence="5">HEAT repeat domain-containing protein</fullName>
    </submittedName>
</protein>
<comment type="caution">
    <text evidence="5">The sequence shown here is derived from an EMBL/GenBank/DDBJ whole genome shotgun (WGS) entry which is preliminary data.</text>
</comment>
<keyword evidence="2" id="KW-0605">Phycobilisome</keyword>
<organism evidence="5 6">
    <name type="scientific">Aerosakkonema funiforme FACHB-1375</name>
    <dbReference type="NCBI Taxonomy" id="2949571"/>
    <lineage>
        <taxon>Bacteria</taxon>
        <taxon>Bacillati</taxon>
        <taxon>Cyanobacteriota</taxon>
        <taxon>Cyanophyceae</taxon>
        <taxon>Oscillatoriophycideae</taxon>
        <taxon>Aerosakkonematales</taxon>
        <taxon>Aerosakkonemataceae</taxon>
        <taxon>Aerosakkonema</taxon>
    </lineage>
</organism>
<keyword evidence="4" id="KW-0472">Membrane</keyword>
<reference evidence="5" key="1">
    <citation type="journal article" date="2015" name="ISME J.">
        <title>Draft Genome Sequence of Streptomyces incarnatus NRRL8089, which Produces the Nucleoside Antibiotic Sinefungin.</title>
        <authorList>
            <person name="Oshima K."/>
            <person name="Hattori M."/>
            <person name="Shimizu H."/>
            <person name="Fukuda K."/>
            <person name="Nemoto M."/>
            <person name="Inagaki K."/>
            <person name="Tamura T."/>
        </authorList>
    </citation>
    <scope>NUCLEOTIDE SEQUENCE</scope>
    <source>
        <strain evidence="5">FACHB-1375</strain>
    </source>
</reference>